<evidence type="ECO:0000313" key="2">
    <source>
        <dbReference type="Proteomes" id="UP000275078"/>
    </source>
</evidence>
<accession>A0A3N4IBI8</accession>
<proteinExistence type="predicted"/>
<name>A0A3N4IBI8_ASCIM</name>
<organism evidence="1 2">
    <name type="scientific">Ascobolus immersus RN42</name>
    <dbReference type="NCBI Taxonomy" id="1160509"/>
    <lineage>
        <taxon>Eukaryota</taxon>
        <taxon>Fungi</taxon>
        <taxon>Dikarya</taxon>
        <taxon>Ascomycota</taxon>
        <taxon>Pezizomycotina</taxon>
        <taxon>Pezizomycetes</taxon>
        <taxon>Pezizales</taxon>
        <taxon>Ascobolaceae</taxon>
        <taxon>Ascobolus</taxon>
    </lineage>
</organism>
<gene>
    <name evidence="1" type="ORF">BJ508DRAFT_305134</name>
</gene>
<dbReference type="Proteomes" id="UP000275078">
    <property type="component" value="Unassembled WGS sequence"/>
</dbReference>
<keyword evidence="2" id="KW-1185">Reference proteome</keyword>
<reference evidence="1 2" key="1">
    <citation type="journal article" date="2018" name="Nat. Ecol. Evol.">
        <title>Pezizomycetes genomes reveal the molecular basis of ectomycorrhizal truffle lifestyle.</title>
        <authorList>
            <person name="Murat C."/>
            <person name="Payen T."/>
            <person name="Noel B."/>
            <person name="Kuo A."/>
            <person name="Morin E."/>
            <person name="Chen J."/>
            <person name="Kohler A."/>
            <person name="Krizsan K."/>
            <person name="Balestrini R."/>
            <person name="Da Silva C."/>
            <person name="Montanini B."/>
            <person name="Hainaut M."/>
            <person name="Levati E."/>
            <person name="Barry K.W."/>
            <person name="Belfiori B."/>
            <person name="Cichocki N."/>
            <person name="Clum A."/>
            <person name="Dockter R.B."/>
            <person name="Fauchery L."/>
            <person name="Guy J."/>
            <person name="Iotti M."/>
            <person name="Le Tacon F."/>
            <person name="Lindquist E.A."/>
            <person name="Lipzen A."/>
            <person name="Malagnac F."/>
            <person name="Mello A."/>
            <person name="Molinier V."/>
            <person name="Miyauchi S."/>
            <person name="Poulain J."/>
            <person name="Riccioni C."/>
            <person name="Rubini A."/>
            <person name="Sitrit Y."/>
            <person name="Splivallo R."/>
            <person name="Traeger S."/>
            <person name="Wang M."/>
            <person name="Zifcakova L."/>
            <person name="Wipf D."/>
            <person name="Zambonelli A."/>
            <person name="Paolocci F."/>
            <person name="Nowrousian M."/>
            <person name="Ottonello S."/>
            <person name="Baldrian P."/>
            <person name="Spatafora J.W."/>
            <person name="Henrissat B."/>
            <person name="Nagy L.G."/>
            <person name="Aury J.M."/>
            <person name="Wincker P."/>
            <person name="Grigoriev I.V."/>
            <person name="Bonfante P."/>
            <person name="Martin F.M."/>
        </authorList>
    </citation>
    <scope>NUCLEOTIDE SEQUENCE [LARGE SCALE GENOMIC DNA]</scope>
    <source>
        <strain evidence="1 2">RN42</strain>
    </source>
</reference>
<sequence>MSNNRRAYKVPSVELLCRCWILDGRIETCAIVSTIQTGFLERTLVRPAPEGSGYPVSFALWYTSVVPAGQKLYRVIGKLNEDSDYTYEVAHDGERSDLPPHDGSQNIISHITQRRKVGHHEQKISSHSGYLMAAGCQKVRARELETEIYNPLNKRINEVFFHAERDASSLYEDVHKQLAEDRCLMLERDVAFLTSYLNECRA</sequence>
<dbReference type="AlphaFoldDB" id="A0A3N4IBI8"/>
<dbReference type="EMBL" id="ML119668">
    <property type="protein sequence ID" value="RPA82826.1"/>
    <property type="molecule type" value="Genomic_DNA"/>
</dbReference>
<protein>
    <submittedName>
        <fullName evidence="1">Uncharacterized protein</fullName>
    </submittedName>
</protein>
<evidence type="ECO:0000313" key="1">
    <source>
        <dbReference type="EMBL" id="RPA82826.1"/>
    </source>
</evidence>